<organism evidence="1 2">
    <name type="scientific">Hesseltinella vesiculosa</name>
    <dbReference type="NCBI Taxonomy" id="101127"/>
    <lineage>
        <taxon>Eukaryota</taxon>
        <taxon>Fungi</taxon>
        <taxon>Fungi incertae sedis</taxon>
        <taxon>Mucoromycota</taxon>
        <taxon>Mucoromycotina</taxon>
        <taxon>Mucoromycetes</taxon>
        <taxon>Mucorales</taxon>
        <taxon>Cunninghamellaceae</taxon>
        <taxon>Hesseltinella</taxon>
    </lineage>
</organism>
<evidence type="ECO:0000313" key="2">
    <source>
        <dbReference type="Proteomes" id="UP000242146"/>
    </source>
</evidence>
<comment type="caution">
    <text evidence="1">The sequence shown here is derived from an EMBL/GenBank/DDBJ whole genome shotgun (WGS) entry which is preliminary data.</text>
</comment>
<dbReference type="EMBL" id="MCGT01000039">
    <property type="protein sequence ID" value="ORX46084.1"/>
    <property type="molecule type" value="Genomic_DNA"/>
</dbReference>
<dbReference type="Proteomes" id="UP000242146">
    <property type="component" value="Unassembled WGS sequence"/>
</dbReference>
<dbReference type="AlphaFoldDB" id="A0A1X2G7B0"/>
<keyword evidence="2" id="KW-1185">Reference proteome</keyword>
<feature type="non-terminal residue" evidence="1">
    <location>
        <position position="105"/>
    </location>
</feature>
<protein>
    <submittedName>
        <fullName evidence="1">Uncharacterized protein</fullName>
    </submittedName>
</protein>
<name>A0A1X2G7B0_9FUNG</name>
<accession>A0A1X2G7B0</accession>
<gene>
    <name evidence="1" type="ORF">DM01DRAFT_1339731</name>
</gene>
<sequence>MPPLSALLQVTDQVPIARCSDCKCKRPLVHFEGRRCRYLTCIRCRNSATRQRSPPSEAMINCDELDEFYGQFHHNPALLIKVHLPDNFVDLPVGDNARHFIVHLY</sequence>
<evidence type="ECO:0000313" key="1">
    <source>
        <dbReference type="EMBL" id="ORX46084.1"/>
    </source>
</evidence>
<proteinExistence type="predicted"/>
<reference evidence="1 2" key="1">
    <citation type="submission" date="2016-07" db="EMBL/GenBank/DDBJ databases">
        <title>Pervasive Adenine N6-methylation of Active Genes in Fungi.</title>
        <authorList>
            <consortium name="DOE Joint Genome Institute"/>
            <person name="Mondo S.J."/>
            <person name="Dannebaum R.O."/>
            <person name="Kuo R.C."/>
            <person name="Labutti K."/>
            <person name="Haridas S."/>
            <person name="Kuo A."/>
            <person name="Salamov A."/>
            <person name="Ahrendt S.R."/>
            <person name="Lipzen A."/>
            <person name="Sullivan W."/>
            <person name="Andreopoulos W.B."/>
            <person name="Clum A."/>
            <person name="Lindquist E."/>
            <person name="Daum C."/>
            <person name="Ramamoorthy G.K."/>
            <person name="Gryganskyi A."/>
            <person name="Culley D."/>
            <person name="Magnuson J.K."/>
            <person name="James T.Y."/>
            <person name="O'Malley M.A."/>
            <person name="Stajich J.E."/>
            <person name="Spatafora J.W."/>
            <person name="Visel A."/>
            <person name="Grigoriev I.V."/>
        </authorList>
    </citation>
    <scope>NUCLEOTIDE SEQUENCE [LARGE SCALE GENOMIC DNA]</scope>
    <source>
        <strain evidence="1 2">NRRL 3301</strain>
    </source>
</reference>